<dbReference type="PROSITE" id="PS52035">
    <property type="entry name" value="PEPTIDASE_M14"/>
    <property type="match status" value="1"/>
</dbReference>
<dbReference type="EMBL" id="QNSF01000008">
    <property type="protein sequence ID" value="RBP91528.1"/>
    <property type="molecule type" value="Genomic_DNA"/>
</dbReference>
<evidence type="ECO:0000313" key="7">
    <source>
        <dbReference type="EMBL" id="RBP91528.1"/>
    </source>
</evidence>
<feature type="compositionally biased region" description="Basic and acidic residues" evidence="3">
    <location>
        <begin position="756"/>
        <end position="765"/>
    </location>
</feature>
<dbReference type="InterPro" id="IPR000834">
    <property type="entry name" value="Peptidase_M14"/>
</dbReference>
<dbReference type="RefSeq" id="WP_113883836.1">
    <property type="nucleotide sequence ID" value="NZ_QNSF01000008.1"/>
</dbReference>
<feature type="active site" description="Proton donor/acceptor" evidence="2">
    <location>
        <position position="296"/>
    </location>
</feature>
<dbReference type="PANTHER" id="PTHR43308">
    <property type="entry name" value="OUTER MEMBRANE PROTEIN ALPHA-RELATED"/>
    <property type="match status" value="1"/>
</dbReference>
<dbReference type="Gene3D" id="3.40.630.10">
    <property type="entry name" value="Zn peptidases"/>
    <property type="match status" value="1"/>
</dbReference>
<feature type="domain" description="SLH" evidence="5">
    <location>
        <begin position="663"/>
        <end position="726"/>
    </location>
</feature>
<sequence length="824" mass="91389">MKQKLILAFVICIALLLMKPNEGRAADIMNPKQTYTYEEMVRDIKALADRYPDIIKYKTIGTSEYGRQIYAVSLGTGNAKTFINGSHHAREWISTNLNMYMLEQYAKMHKANQSFGGYNVKKVLDETTIWFVPMVNPDGVTLQQSGLSKFPKSIHSSLIKMNEGSTNFKRWKANAKGIDLNRQYNADWKNIRNNYPSPRWSNHKGSAPEQASETKAIVKFTKEIDPEMSVAYHTSGQILYWYFHQSGSIFKRDEAYAKKIGQYTGYSLVKPISNPSGGGYTDWFVQKYGRPGFTPELGTYAGNTHVPLSQFDKIWSQNKYVGLYTASEGYKLYLARGGKPKPKEVNVKIDGKLIAFDQPALYIDGRTMVPVRGVFEKLGASVEWSQATNTITARKGTTIVELKIGSKTAKVNGISKTLDVAPLVLNNRTLIPLRFVSEALGAKVGWDQATFTALITSPPADTTPPEVPTVNPVSDVTLTVTGKSELNSTVVVKKGNAVLGEAKTNDAGQFKIKIPAQPAETILNVTSTDMDGNVSKPAQIKVTYTSTFIDTVGHWAEKPIGYLKDRKITNGYPDGTFGVAKNISRAEAAAFLVRSLGLNTENLPDPNFPDVKPNHQFYKQIAAVFHNEIMQGTPDGRFNPERTLTRAEMAMLLVNAFDLERKGNESFPDVKERHWAYEAISILASNGFAGGYPDGTYKPDHPIQRAEFAALLARVLQAPPSEKEVTTTEVKDEKEVKSELPVAENGASEEIVVEDTDSRAEDTTQKELQNANEETERSITAPEDEMTNSQEQEEPSNSESQSSTELEDNTKKEDLKTGQDSPAE</sequence>
<dbReference type="Proteomes" id="UP000252731">
    <property type="component" value="Unassembled WGS sequence"/>
</dbReference>
<gene>
    <name evidence="7" type="ORF">DFO70_108320</name>
</gene>
<evidence type="ECO:0000256" key="2">
    <source>
        <dbReference type="PROSITE-ProRule" id="PRU01379"/>
    </source>
</evidence>
<dbReference type="SMART" id="SM00631">
    <property type="entry name" value="Zn_pept"/>
    <property type="match status" value="1"/>
</dbReference>
<dbReference type="AlphaFoldDB" id="A0A366JTV8"/>
<feature type="compositionally biased region" description="Acidic residues" evidence="3">
    <location>
        <begin position="782"/>
        <end position="796"/>
    </location>
</feature>
<feature type="domain" description="Peptidase M14" evidence="6">
    <location>
        <begin position="33"/>
        <end position="329"/>
    </location>
</feature>
<protein>
    <submittedName>
        <fullName evidence="7">Murein tripeptide amidase MpaA</fullName>
    </submittedName>
</protein>
<keyword evidence="8" id="KW-1185">Reference proteome</keyword>
<feature type="region of interest" description="Disordered" evidence="3">
    <location>
        <begin position="720"/>
        <end position="824"/>
    </location>
</feature>
<dbReference type="PROSITE" id="PS51272">
    <property type="entry name" value="SLH"/>
    <property type="match status" value="3"/>
</dbReference>
<dbReference type="GO" id="GO:0006508">
    <property type="term" value="P:proteolysis"/>
    <property type="evidence" value="ECO:0007669"/>
    <property type="project" value="InterPro"/>
</dbReference>
<name>A0A366JTV8_CYTFI</name>
<dbReference type="SUPFAM" id="SSF55383">
    <property type="entry name" value="Copper amine oxidase, domain N"/>
    <property type="match status" value="1"/>
</dbReference>
<dbReference type="InterPro" id="IPR034274">
    <property type="entry name" value="ENP1_M14_CPD"/>
</dbReference>
<feature type="chain" id="PRO_5016718869" evidence="4">
    <location>
        <begin position="26"/>
        <end position="824"/>
    </location>
</feature>
<comment type="caution">
    <text evidence="7">The sequence shown here is derived from an EMBL/GenBank/DDBJ whole genome shotgun (WGS) entry which is preliminary data.</text>
</comment>
<dbReference type="InterPro" id="IPR036582">
    <property type="entry name" value="Mao_N_sf"/>
</dbReference>
<evidence type="ECO:0000256" key="3">
    <source>
        <dbReference type="SAM" id="MobiDB-lite"/>
    </source>
</evidence>
<reference evidence="7 8" key="1">
    <citation type="submission" date="2018-06" db="EMBL/GenBank/DDBJ databases">
        <title>Freshwater and sediment microbial communities from various areas in North America, analyzing microbe dynamics in response to fracking.</title>
        <authorList>
            <person name="Lamendella R."/>
        </authorList>
    </citation>
    <scope>NUCLEOTIDE SEQUENCE [LARGE SCALE GENOMIC DNA]</scope>
    <source>
        <strain evidence="7 8">14_TX</strain>
    </source>
</reference>
<dbReference type="Pfam" id="PF00395">
    <property type="entry name" value="SLH"/>
    <property type="match status" value="3"/>
</dbReference>
<keyword evidence="1 4" id="KW-0732">Signal</keyword>
<evidence type="ECO:0000256" key="4">
    <source>
        <dbReference type="SAM" id="SignalP"/>
    </source>
</evidence>
<dbReference type="GO" id="GO:0004181">
    <property type="term" value="F:metallocarboxypeptidase activity"/>
    <property type="evidence" value="ECO:0007669"/>
    <property type="project" value="InterPro"/>
</dbReference>
<feature type="signal peptide" evidence="4">
    <location>
        <begin position="1"/>
        <end position="25"/>
    </location>
</feature>
<organism evidence="7 8">
    <name type="scientific">Cytobacillus firmus</name>
    <name type="common">Bacillus firmus</name>
    <dbReference type="NCBI Taxonomy" id="1399"/>
    <lineage>
        <taxon>Bacteria</taxon>
        <taxon>Bacillati</taxon>
        <taxon>Bacillota</taxon>
        <taxon>Bacilli</taxon>
        <taxon>Bacillales</taxon>
        <taxon>Bacillaceae</taxon>
        <taxon>Cytobacillus</taxon>
    </lineage>
</organism>
<dbReference type="GO" id="GO:0008270">
    <property type="term" value="F:zinc ion binding"/>
    <property type="evidence" value="ECO:0007669"/>
    <property type="project" value="InterPro"/>
</dbReference>
<proteinExistence type="inferred from homology"/>
<dbReference type="Gene3D" id="2.60.40.10">
    <property type="entry name" value="Immunoglobulins"/>
    <property type="match status" value="1"/>
</dbReference>
<evidence type="ECO:0000256" key="1">
    <source>
        <dbReference type="ARBA" id="ARBA00022729"/>
    </source>
</evidence>
<dbReference type="CDD" id="cd06229">
    <property type="entry name" value="M14_Endopeptidase_I"/>
    <property type="match status" value="1"/>
</dbReference>
<dbReference type="Gene3D" id="3.30.457.10">
    <property type="entry name" value="Copper amine oxidase-like, N-terminal domain"/>
    <property type="match status" value="1"/>
</dbReference>
<feature type="domain" description="SLH" evidence="5">
    <location>
        <begin position="607"/>
        <end position="662"/>
    </location>
</feature>
<evidence type="ECO:0000313" key="8">
    <source>
        <dbReference type="Proteomes" id="UP000252731"/>
    </source>
</evidence>
<dbReference type="Pfam" id="PF07833">
    <property type="entry name" value="Cu_amine_oxidN1"/>
    <property type="match status" value="1"/>
</dbReference>
<dbReference type="Pfam" id="PF17936">
    <property type="entry name" value="Big_6"/>
    <property type="match status" value="1"/>
</dbReference>
<feature type="domain" description="SLH" evidence="5">
    <location>
        <begin position="543"/>
        <end position="606"/>
    </location>
</feature>
<dbReference type="InterPro" id="IPR013783">
    <property type="entry name" value="Ig-like_fold"/>
</dbReference>
<evidence type="ECO:0000259" key="6">
    <source>
        <dbReference type="PROSITE" id="PS52035"/>
    </source>
</evidence>
<evidence type="ECO:0000259" key="5">
    <source>
        <dbReference type="PROSITE" id="PS51272"/>
    </source>
</evidence>
<feature type="compositionally biased region" description="Basic and acidic residues" evidence="3">
    <location>
        <begin position="808"/>
        <end position="817"/>
    </location>
</feature>
<dbReference type="InterPro" id="IPR041498">
    <property type="entry name" value="Big_6"/>
</dbReference>
<dbReference type="SUPFAM" id="SSF53187">
    <property type="entry name" value="Zn-dependent exopeptidases"/>
    <property type="match status" value="1"/>
</dbReference>
<dbReference type="InterPro" id="IPR012854">
    <property type="entry name" value="Cu_amine_oxidase-like_N"/>
</dbReference>
<dbReference type="OrthoDB" id="9802862at2"/>
<accession>A0A366JTV8</accession>
<dbReference type="PANTHER" id="PTHR43308:SF5">
    <property type="entry name" value="S-LAYER PROTEIN _ PEPTIDOGLYCAN ENDO-BETA-N-ACETYLGLUCOSAMINIDASE"/>
    <property type="match status" value="1"/>
</dbReference>
<comment type="similarity">
    <text evidence="2">Belongs to the peptidase M14 family.</text>
</comment>
<dbReference type="Pfam" id="PF00246">
    <property type="entry name" value="Peptidase_M14"/>
    <property type="match status" value="1"/>
</dbReference>
<dbReference type="InterPro" id="IPR001119">
    <property type="entry name" value="SLH_dom"/>
</dbReference>
<feature type="compositionally biased region" description="Basic and acidic residues" evidence="3">
    <location>
        <begin position="721"/>
        <end position="738"/>
    </location>
</feature>
<dbReference type="InterPro" id="IPR051465">
    <property type="entry name" value="Cell_Envelope_Struct_Comp"/>
</dbReference>